<dbReference type="InterPro" id="IPR027461">
    <property type="entry name" value="Carboxypeptidase_A_C_sf"/>
</dbReference>
<name>A0A0U5LAG8_9GAMM</name>
<dbReference type="InterPro" id="IPR027478">
    <property type="entry name" value="LdcA_N"/>
</dbReference>
<dbReference type="KEGG" id="ege:EM595_p0014"/>
<evidence type="ECO:0000313" key="7">
    <source>
        <dbReference type="Proteomes" id="UP000059419"/>
    </source>
</evidence>
<dbReference type="RefSeq" id="WP_067435641.1">
    <property type="nucleotide sequence ID" value="NZ_LN907828.1"/>
</dbReference>
<dbReference type="PATRIC" id="fig|1619313.3.peg.3615"/>
<evidence type="ECO:0000256" key="3">
    <source>
        <dbReference type="PIRSR" id="PIRSR028757-1"/>
    </source>
</evidence>
<accession>A0A0U5LAG8</accession>
<organism evidence="6 7">
    <name type="scientific">Duffyella gerundensis</name>
    <dbReference type="NCBI Taxonomy" id="1619313"/>
    <lineage>
        <taxon>Bacteria</taxon>
        <taxon>Pseudomonadati</taxon>
        <taxon>Pseudomonadota</taxon>
        <taxon>Gammaproteobacteria</taxon>
        <taxon>Enterobacterales</taxon>
        <taxon>Erwiniaceae</taxon>
        <taxon>Duffyella</taxon>
    </lineage>
</organism>
<dbReference type="Gene3D" id="3.50.30.60">
    <property type="entry name" value="LD-carboxypeptidase A C-terminal domain-like"/>
    <property type="match status" value="1"/>
</dbReference>
<dbReference type="PANTHER" id="PTHR30237">
    <property type="entry name" value="MURAMOYLTETRAPEPTIDE CARBOXYPEPTIDASE"/>
    <property type="match status" value="1"/>
</dbReference>
<keyword evidence="2" id="KW-0378">Hydrolase</keyword>
<evidence type="ECO:0000256" key="1">
    <source>
        <dbReference type="ARBA" id="ARBA00010233"/>
    </source>
</evidence>
<gene>
    <name evidence="6" type="ORF">EM595_p0014</name>
</gene>
<dbReference type="InterPro" id="IPR029062">
    <property type="entry name" value="Class_I_gatase-like"/>
</dbReference>
<dbReference type="InterPro" id="IPR040449">
    <property type="entry name" value="Peptidase_S66_N"/>
</dbReference>
<dbReference type="Pfam" id="PF02016">
    <property type="entry name" value="Peptidase_S66"/>
    <property type="match status" value="1"/>
</dbReference>
<dbReference type="InterPro" id="IPR040921">
    <property type="entry name" value="Peptidase_S66C"/>
</dbReference>
<comment type="similarity">
    <text evidence="1">Belongs to the peptidase S66 family.</text>
</comment>
<dbReference type="SUPFAM" id="SSF141986">
    <property type="entry name" value="LD-carboxypeptidase A C-terminal domain-like"/>
    <property type="match status" value="1"/>
</dbReference>
<evidence type="ECO:0000256" key="2">
    <source>
        <dbReference type="ARBA" id="ARBA00022801"/>
    </source>
</evidence>
<proteinExistence type="inferred from homology"/>
<dbReference type="PIRSF" id="PIRSF028757">
    <property type="entry name" value="LD-carboxypeptidase"/>
    <property type="match status" value="1"/>
</dbReference>
<dbReference type="EMBL" id="LN907828">
    <property type="protein sequence ID" value="CUU25715.1"/>
    <property type="molecule type" value="Genomic_DNA"/>
</dbReference>
<evidence type="ECO:0000313" key="6">
    <source>
        <dbReference type="EMBL" id="CUU25715.1"/>
    </source>
</evidence>
<dbReference type="Proteomes" id="UP000059419">
    <property type="component" value="Plasmid pEM01"/>
</dbReference>
<dbReference type="Gene3D" id="3.40.50.10740">
    <property type="entry name" value="Class I glutamine amidotransferase-like"/>
    <property type="match status" value="1"/>
</dbReference>
<dbReference type="CDD" id="cd07062">
    <property type="entry name" value="Peptidase_S66_mccF_like"/>
    <property type="match status" value="1"/>
</dbReference>
<feature type="active site" description="Charge relay system" evidence="3">
    <location>
        <position position="317"/>
    </location>
</feature>
<protein>
    <submittedName>
        <fullName evidence="6">Peptidase U61</fullName>
    </submittedName>
</protein>
<sequence length="345" mass="37643">MPVRFPAKLVPGDLIAITAPSSGVPAHLHPRLDLAIANLKARGYRVYEGRCLREQYKNQSASPLLRAEELTFCLTEPEIKAVMPPWGGDLAIELLELLDFQMFAQAAPKWFTGFSDLSTLHFPLSTLSGWATVHGPNLMDLAARAPDATTEAIWRVLEGERGERLEQQSSAAFQPGENQWGPASDAAFNLTEKTRWTHLDGVTASACFQGRLIGGCLDIIARLAGTPFGNLPHFAQRNNEEGIILYFENVEMGPCELTRALFSLRLQGWFTHLNGILIGRSAGPNNDDASKHQYIDALRAALGDLTIPVIYDVDIGHIPPQMTLVNGASAVVTFTAEGGCLTQQL</sequence>
<reference evidence="7" key="1">
    <citation type="submission" date="2015-11" db="EMBL/GenBank/DDBJ databases">
        <authorList>
            <person name="Blom J."/>
        </authorList>
    </citation>
    <scope>NUCLEOTIDE SEQUENCE [LARGE SCALE GENOMIC DNA]</scope>
    <source>
        <plasmid evidence="7">pEM01</plasmid>
    </source>
</reference>
<geneLocation type="plasmid" evidence="7">
    <name>pEM01</name>
</geneLocation>
<feature type="domain" description="LD-carboxypeptidase N-terminal" evidence="4">
    <location>
        <begin position="15"/>
        <end position="135"/>
    </location>
</feature>
<dbReference type="Pfam" id="PF17676">
    <property type="entry name" value="Peptidase_S66C"/>
    <property type="match status" value="1"/>
</dbReference>
<feature type="active site" description="Charge relay system" evidence="3">
    <location>
        <position position="248"/>
    </location>
</feature>
<evidence type="ECO:0000259" key="5">
    <source>
        <dbReference type="Pfam" id="PF17676"/>
    </source>
</evidence>
<evidence type="ECO:0000259" key="4">
    <source>
        <dbReference type="Pfam" id="PF02016"/>
    </source>
</evidence>
<dbReference type="InterPro" id="IPR003507">
    <property type="entry name" value="S66_fam"/>
</dbReference>
<feature type="domain" description="LD-carboxypeptidase C-terminal" evidence="5">
    <location>
        <begin position="209"/>
        <end position="331"/>
    </location>
</feature>
<dbReference type="SUPFAM" id="SSF52317">
    <property type="entry name" value="Class I glutamine amidotransferase-like"/>
    <property type="match status" value="1"/>
</dbReference>
<feature type="active site" description="Nucleophile" evidence="3">
    <location>
        <position position="115"/>
    </location>
</feature>
<keyword evidence="7" id="KW-1185">Reference proteome</keyword>
<dbReference type="OrthoDB" id="9807329at2"/>
<dbReference type="GO" id="GO:0016787">
    <property type="term" value="F:hydrolase activity"/>
    <property type="evidence" value="ECO:0007669"/>
    <property type="project" value="UniProtKB-KW"/>
</dbReference>
<dbReference type="AlphaFoldDB" id="A0A0U5LAG8"/>